<reference evidence="1 2" key="1">
    <citation type="submission" date="2024-06" db="EMBL/GenBank/DDBJ databases">
        <title>Genomic Encyclopedia of Type Strains, Phase IV (KMG-IV): sequencing the most valuable type-strain genomes for metagenomic binning, comparative biology and taxonomic classification.</title>
        <authorList>
            <person name="Goeker M."/>
        </authorList>
    </citation>
    <scope>NUCLEOTIDE SEQUENCE [LARGE SCALE GENOMIC DNA]</scope>
    <source>
        <strain evidence="1 2">DSM 100124</strain>
    </source>
</reference>
<organism evidence="1 2">
    <name type="scientific">Fictibacillus halophilus</name>
    <dbReference type="NCBI Taxonomy" id="1610490"/>
    <lineage>
        <taxon>Bacteria</taxon>
        <taxon>Bacillati</taxon>
        <taxon>Bacillota</taxon>
        <taxon>Bacilli</taxon>
        <taxon>Bacillales</taxon>
        <taxon>Fictibacillaceae</taxon>
        <taxon>Fictibacillus</taxon>
    </lineage>
</organism>
<protein>
    <submittedName>
        <fullName evidence="1">Bifunctional DNA-binding transcriptional regulator/antitoxin component of YhaV-PrlF toxin-antitoxin module</fullName>
    </submittedName>
</protein>
<sequence length="95" mass="11309">MNIEINKNYSNEKGYFYLPAVWREEFRLQIGQAVEFMVDGENIMISKNKNQSKKRVIGKKGMLTIPHNIRMKLNHKLYKIFILQKEEKILLTPLL</sequence>
<dbReference type="SUPFAM" id="SSF89447">
    <property type="entry name" value="AbrB/MazE/MraZ-like"/>
    <property type="match status" value="1"/>
</dbReference>
<proteinExistence type="predicted"/>
<dbReference type="EMBL" id="JBEPMP010000001">
    <property type="protein sequence ID" value="MET3728230.1"/>
    <property type="molecule type" value="Genomic_DNA"/>
</dbReference>
<dbReference type="GO" id="GO:0003677">
    <property type="term" value="F:DNA binding"/>
    <property type="evidence" value="ECO:0007669"/>
    <property type="project" value="UniProtKB-KW"/>
</dbReference>
<dbReference type="Gene3D" id="2.10.260.10">
    <property type="match status" value="1"/>
</dbReference>
<evidence type="ECO:0000313" key="1">
    <source>
        <dbReference type="EMBL" id="MET3728230.1"/>
    </source>
</evidence>
<comment type="caution">
    <text evidence="1">The sequence shown here is derived from an EMBL/GenBank/DDBJ whole genome shotgun (WGS) entry which is preliminary data.</text>
</comment>
<accession>A0ABV2LI11</accession>
<gene>
    <name evidence="1" type="ORF">ABID52_001811</name>
</gene>
<keyword evidence="2" id="KW-1185">Reference proteome</keyword>
<evidence type="ECO:0000313" key="2">
    <source>
        <dbReference type="Proteomes" id="UP001549097"/>
    </source>
</evidence>
<dbReference type="InterPro" id="IPR037914">
    <property type="entry name" value="SpoVT-AbrB_sf"/>
</dbReference>
<keyword evidence="1" id="KW-0238">DNA-binding</keyword>
<dbReference type="Proteomes" id="UP001549097">
    <property type="component" value="Unassembled WGS sequence"/>
</dbReference>
<dbReference type="RefSeq" id="WP_198767452.1">
    <property type="nucleotide sequence ID" value="NZ_JAEACF010000001.1"/>
</dbReference>
<name>A0ABV2LI11_9BACL</name>